<evidence type="ECO:0000313" key="3">
    <source>
        <dbReference type="Proteomes" id="UP000253606"/>
    </source>
</evidence>
<dbReference type="OrthoDB" id="964493at2"/>
<dbReference type="AlphaFoldDB" id="A0A2Z5G0W8"/>
<dbReference type="InterPro" id="IPR007138">
    <property type="entry name" value="ABM_dom"/>
</dbReference>
<dbReference type="RefSeq" id="WP_150132999.1">
    <property type="nucleotide sequence ID" value="NZ_CP030840.1"/>
</dbReference>
<accession>A0A2Z5G0W8</accession>
<sequence length="143" mass="15802">MKTSATALLLVRVLCGERTKRVIAAVMPVVLLVPLFSQAQKSWASTVESHVVIYVDLDPTNSAGGTSLLVKEALIARREPGCMESVLVREEGRPNHLMLVEVWRSAEELSAFRNGAQYKRFRSDLLPTLASPFDERIGQQIAP</sequence>
<keyword evidence="3" id="KW-1185">Reference proteome</keyword>
<gene>
    <name evidence="2" type="ORF">ACPOL_3060</name>
</gene>
<dbReference type="SUPFAM" id="SSF54909">
    <property type="entry name" value="Dimeric alpha+beta barrel"/>
    <property type="match status" value="1"/>
</dbReference>
<dbReference type="InterPro" id="IPR011008">
    <property type="entry name" value="Dimeric_a/b-barrel"/>
</dbReference>
<dbReference type="Pfam" id="PF03992">
    <property type="entry name" value="ABM"/>
    <property type="match status" value="1"/>
</dbReference>
<dbReference type="EMBL" id="CP030840">
    <property type="protein sequence ID" value="AXC12357.1"/>
    <property type="molecule type" value="Genomic_DNA"/>
</dbReference>
<protein>
    <recommendedName>
        <fullName evidence="1">ABM domain-containing protein</fullName>
    </recommendedName>
</protein>
<reference evidence="2 3" key="1">
    <citation type="journal article" date="2018" name="Front. Microbiol.">
        <title>Hydrolytic Capabilities as a Key to Environmental Success: Chitinolytic and Cellulolytic Acidobacteria From Acidic Sub-arctic Soils and Boreal Peatlands.</title>
        <authorList>
            <person name="Belova S.E."/>
            <person name="Ravin N.V."/>
            <person name="Pankratov T.A."/>
            <person name="Rakitin A.L."/>
            <person name="Ivanova A.A."/>
            <person name="Beletsky A.V."/>
            <person name="Mardanov A.V."/>
            <person name="Sinninghe Damste J.S."/>
            <person name="Dedysh S.N."/>
        </authorList>
    </citation>
    <scope>NUCLEOTIDE SEQUENCE [LARGE SCALE GENOMIC DNA]</scope>
    <source>
        <strain evidence="2 3">SBC82</strain>
    </source>
</reference>
<proteinExistence type="predicted"/>
<name>A0A2Z5G0W8_9BACT</name>
<dbReference type="Gene3D" id="3.30.70.100">
    <property type="match status" value="1"/>
</dbReference>
<organism evidence="2 3">
    <name type="scientific">Acidisarcina polymorpha</name>
    <dbReference type="NCBI Taxonomy" id="2211140"/>
    <lineage>
        <taxon>Bacteria</taxon>
        <taxon>Pseudomonadati</taxon>
        <taxon>Acidobacteriota</taxon>
        <taxon>Terriglobia</taxon>
        <taxon>Terriglobales</taxon>
        <taxon>Acidobacteriaceae</taxon>
        <taxon>Acidisarcina</taxon>
    </lineage>
</organism>
<feature type="domain" description="ABM" evidence="1">
    <location>
        <begin position="67"/>
        <end position="122"/>
    </location>
</feature>
<evidence type="ECO:0000259" key="1">
    <source>
        <dbReference type="Pfam" id="PF03992"/>
    </source>
</evidence>
<evidence type="ECO:0000313" key="2">
    <source>
        <dbReference type="EMBL" id="AXC12357.1"/>
    </source>
</evidence>
<dbReference type="Proteomes" id="UP000253606">
    <property type="component" value="Chromosome"/>
</dbReference>
<dbReference type="KEGG" id="abas:ACPOL_3060"/>